<proteinExistence type="predicted"/>
<evidence type="ECO:0000313" key="2">
    <source>
        <dbReference type="EMBL" id="GJE94660.1"/>
    </source>
</evidence>
<comment type="caution">
    <text evidence="2">The sequence shown here is derived from an EMBL/GenBank/DDBJ whole genome shotgun (WGS) entry which is preliminary data.</text>
</comment>
<evidence type="ECO:0000313" key="3">
    <source>
        <dbReference type="Proteomes" id="UP000703269"/>
    </source>
</evidence>
<dbReference type="EMBL" id="BPQB01000042">
    <property type="protein sequence ID" value="GJE94660.1"/>
    <property type="molecule type" value="Genomic_DNA"/>
</dbReference>
<protein>
    <submittedName>
        <fullName evidence="2">Uncharacterized protein</fullName>
    </submittedName>
</protein>
<feature type="region of interest" description="Disordered" evidence="1">
    <location>
        <begin position="35"/>
        <end position="66"/>
    </location>
</feature>
<sequence>MVWTVRVSHTLALTPIHGRKCIVTEGGHHRRHRCHDVGAPTGDSSVRRRGLANSDMRGASPHQRGRPQRVVLAQAASPINYSSARQRMAERLAHCRTFRVPWLSFRSPAGVSLRPANDSWQHRSFVRKLLVWEALDRLSITAPSTS</sequence>
<name>A0A9P3LGU0_9APHY</name>
<reference evidence="2 3" key="1">
    <citation type="submission" date="2021-08" db="EMBL/GenBank/DDBJ databases">
        <title>Draft Genome Sequence of Phanerochaete sordida strain YK-624.</title>
        <authorList>
            <person name="Mori T."/>
            <person name="Dohra H."/>
            <person name="Suzuki T."/>
            <person name="Kawagishi H."/>
            <person name="Hirai H."/>
        </authorList>
    </citation>
    <scope>NUCLEOTIDE SEQUENCE [LARGE SCALE GENOMIC DNA]</scope>
    <source>
        <strain evidence="2 3">YK-624</strain>
    </source>
</reference>
<dbReference type="AlphaFoldDB" id="A0A9P3LGU0"/>
<gene>
    <name evidence="2" type="ORF">PsYK624_108310</name>
</gene>
<evidence type="ECO:0000256" key="1">
    <source>
        <dbReference type="SAM" id="MobiDB-lite"/>
    </source>
</evidence>
<dbReference type="Proteomes" id="UP000703269">
    <property type="component" value="Unassembled WGS sequence"/>
</dbReference>
<organism evidence="2 3">
    <name type="scientific">Phanerochaete sordida</name>
    <dbReference type="NCBI Taxonomy" id="48140"/>
    <lineage>
        <taxon>Eukaryota</taxon>
        <taxon>Fungi</taxon>
        <taxon>Dikarya</taxon>
        <taxon>Basidiomycota</taxon>
        <taxon>Agaricomycotina</taxon>
        <taxon>Agaricomycetes</taxon>
        <taxon>Polyporales</taxon>
        <taxon>Phanerochaetaceae</taxon>
        <taxon>Phanerochaete</taxon>
    </lineage>
</organism>
<accession>A0A9P3LGU0</accession>
<keyword evidence="3" id="KW-1185">Reference proteome</keyword>